<dbReference type="NCBIfam" id="TIGR01451">
    <property type="entry name" value="B_ant_repeat"/>
    <property type="match status" value="3"/>
</dbReference>
<evidence type="ECO:0000259" key="1">
    <source>
        <dbReference type="Pfam" id="PF01345"/>
    </source>
</evidence>
<dbReference type="InterPro" id="IPR001434">
    <property type="entry name" value="OmcB-like_DUF11"/>
</dbReference>
<proteinExistence type="predicted"/>
<dbReference type="PANTHER" id="PTHR34819">
    <property type="entry name" value="LARGE CYSTEINE-RICH PERIPLASMIC PROTEIN OMCB"/>
    <property type="match status" value="1"/>
</dbReference>
<dbReference type="RefSeq" id="WP_042211645.1">
    <property type="nucleotide sequence ID" value="NZ_CP009285.1"/>
</dbReference>
<evidence type="ECO:0000313" key="3">
    <source>
        <dbReference type="Proteomes" id="UP000029518"/>
    </source>
</evidence>
<evidence type="ECO:0000313" key="2">
    <source>
        <dbReference type="EMBL" id="AIQ57403.1"/>
    </source>
</evidence>
<dbReference type="HOGENOM" id="CLU_485586_0_0_9"/>
<organism evidence="2 3">
    <name type="scientific">Paenibacillus borealis</name>
    <dbReference type="NCBI Taxonomy" id="160799"/>
    <lineage>
        <taxon>Bacteria</taxon>
        <taxon>Bacillati</taxon>
        <taxon>Bacillota</taxon>
        <taxon>Bacilli</taxon>
        <taxon>Bacillales</taxon>
        <taxon>Paenibacillaceae</taxon>
        <taxon>Paenibacillus</taxon>
    </lineage>
</organism>
<dbReference type="InterPro" id="IPR051172">
    <property type="entry name" value="Chlamydia_OmcB"/>
</dbReference>
<reference evidence="2" key="1">
    <citation type="submission" date="2014-08" db="EMBL/GenBank/DDBJ databases">
        <title>Comparative genomics of the Paenibacillus odorifer group.</title>
        <authorList>
            <person name="den Bakker H.C."/>
            <person name="Tsai Y.-C.Y.-C."/>
            <person name="Martin N."/>
            <person name="Korlach J."/>
            <person name="Wiedmann M."/>
        </authorList>
    </citation>
    <scope>NUCLEOTIDE SEQUENCE [LARGE SCALE GENOMIC DNA]</scope>
    <source>
        <strain evidence="2">DSM 13188</strain>
    </source>
</reference>
<dbReference type="Proteomes" id="UP000029518">
    <property type="component" value="Chromosome"/>
</dbReference>
<dbReference type="EMBL" id="CP009285">
    <property type="protein sequence ID" value="AIQ57403.1"/>
    <property type="molecule type" value="Genomic_DNA"/>
</dbReference>
<dbReference type="Pfam" id="PF01345">
    <property type="entry name" value="DUF11"/>
    <property type="match status" value="2"/>
</dbReference>
<feature type="domain" description="DUF11" evidence="1">
    <location>
        <begin position="43"/>
        <end position="128"/>
    </location>
</feature>
<feature type="domain" description="DUF11" evidence="1">
    <location>
        <begin position="178"/>
        <end position="288"/>
    </location>
</feature>
<name>A0A089LE68_PAEBO</name>
<dbReference type="KEGG" id="pbd:PBOR_11065"/>
<accession>A0A089LE68</accession>
<protein>
    <recommendedName>
        <fullName evidence="1">DUF11 domain-containing protein</fullName>
    </recommendedName>
</protein>
<dbReference type="AlphaFoldDB" id="A0A089LE68"/>
<gene>
    <name evidence="2" type="ORF">PBOR_11065</name>
</gene>
<dbReference type="InterPro" id="IPR047589">
    <property type="entry name" value="DUF11_rpt"/>
</dbReference>
<dbReference type="OrthoDB" id="1751088at2"/>
<keyword evidence="3" id="KW-1185">Reference proteome</keyword>
<dbReference type="PANTHER" id="PTHR34819:SF3">
    <property type="entry name" value="CELL SURFACE PROTEIN"/>
    <property type="match status" value="1"/>
</dbReference>
<sequence length="561" mass="58954">MTEGSRLQPVVSNQSMVLFSSAEGIDAITYSNTVNTPVVGPVLSLLKLTDQTSASLGETLVYTVFAQNSGNTPALVTIVDVLPAGVSFIANSVLRDGVPLPGVTPSSGIPVGTLSPHSGVTIAFQVIVVSLPPSLALHNRAVGTYSFSTPEGRMVQGEVRSNPVTVSLLSYQLSTLLTASTPTTFIGDAVTYTLQLRNEGTRPLSGIIATIPVPEGAVFIPGSVIAGGVYQPEADPVLGIRLGSLSTGSAAEISFRVRVAAIPPDPVLPAKAVVTYEVNDSRNTAESNTVLITVVHPGVSASLKVDLYSAAPGDNLRYEYTVRNNGNLAVEALLTDFIPPGVLFIWDSIRINGVPQKGVRPGDGIPLGTIRAGSAVVVVLLVSIPDATDIRQTPAIQNQGNVQYTFTLPDGRNVRQIARSNAVTTLLFSPIISIEMQGVPPIVEPGGIAEFGIYVTNNGNYPAEVSVIRIVPQGTVIDPDIVTISALTVPETPYSGTVALGTLQPGQTVTLTYFVKINIDYMGNSLQGSSTALYLFTIDGRRYSGEARSNSYKLLIEEISE</sequence>